<comment type="caution">
    <text evidence="4">The sequence shown here is derived from an EMBL/GenBank/DDBJ whole genome shotgun (WGS) entry which is preliminary data.</text>
</comment>
<proteinExistence type="predicted"/>
<gene>
    <name evidence="4" type="ORF">QE367_003068</name>
</gene>
<protein>
    <submittedName>
        <fullName evidence="4">Ribosomal protein S18 acetylase RimI-like enzyme</fullName>
    </submittedName>
</protein>
<keyword evidence="1" id="KW-0808">Transferase</keyword>
<name>A0ABU1I4Q5_9MICO</name>
<dbReference type="SUPFAM" id="SSF55729">
    <property type="entry name" value="Acyl-CoA N-acyltransferases (Nat)"/>
    <property type="match status" value="1"/>
</dbReference>
<evidence type="ECO:0000313" key="5">
    <source>
        <dbReference type="Proteomes" id="UP001260188"/>
    </source>
</evidence>
<dbReference type="InterPro" id="IPR050832">
    <property type="entry name" value="Bact_Acetyltransf"/>
</dbReference>
<reference evidence="4 5" key="1">
    <citation type="submission" date="2023-08" db="EMBL/GenBank/DDBJ databases">
        <title>Functional and genomic diversity of the sorghum phyllosphere microbiome.</title>
        <authorList>
            <person name="Shade A."/>
        </authorList>
    </citation>
    <scope>NUCLEOTIDE SEQUENCE [LARGE SCALE GENOMIC DNA]</scope>
    <source>
        <strain evidence="4 5">SORGH_AS_0919</strain>
    </source>
</reference>
<feature type="domain" description="N-acetyltransferase" evidence="3">
    <location>
        <begin position="2"/>
        <end position="201"/>
    </location>
</feature>
<keyword evidence="2" id="KW-0012">Acyltransferase</keyword>
<dbReference type="EMBL" id="JAVIZA010000001">
    <property type="protein sequence ID" value="MDR6168864.1"/>
    <property type="molecule type" value="Genomic_DNA"/>
</dbReference>
<dbReference type="CDD" id="cd04301">
    <property type="entry name" value="NAT_SF"/>
    <property type="match status" value="1"/>
</dbReference>
<evidence type="ECO:0000256" key="1">
    <source>
        <dbReference type="ARBA" id="ARBA00022679"/>
    </source>
</evidence>
<dbReference type="PANTHER" id="PTHR43877">
    <property type="entry name" value="AMINOALKYLPHOSPHONATE N-ACETYLTRANSFERASE-RELATED-RELATED"/>
    <property type="match status" value="1"/>
</dbReference>
<dbReference type="Gene3D" id="3.40.630.30">
    <property type="match status" value="1"/>
</dbReference>
<organism evidence="4 5">
    <name type="scientific">Microbacterium paludicola</name>
    <dbReference type="NCBI Taxonomy" id="300019"/>
    <lineage>
        <taxon>Bacteria</taxon>
        <taxon>Bacillati</taxon>
        <taxon>Actinomycetota</taxon>
        <taxon>Actinomycetes</taxon>
        <taxon>Micrococcales</taxon>
        <taxon>Microbacteriaceae</taxon>
        <taxon>Microbacterium</taxon>
    </lineage>
</organism>
<evidence type="ECO:0000313" key="4">
    <source>
        <dbReference type="EMBL" id="MDR6168864.1"/>
    </source>
</evidence>
<dbReference type="InterPro" id="IPR000182">
    <property type="entry name" value="GNAT_dom"/>
</dbReference>
<dbReference type="PANTHER" id="PTHR43877:SF2">
    <property type="entry name" value="AMINOALKYLPHOSPHONATE N-ACETYLTRANSFERASE-RELATED"/>
    <property type="match status" value="1"/>
</dbReference>
<dbReference type="PROSITE" id="PS51186">
    <property type="entry name" value="GNAT"/>
    <property type="match status" value="1"/>
</dbReference>
<evidence type="ECO:0000259" key="3">
    <source>
        <dbReference type="PROSITE" id="PS51186"/>
    </source>
</evidence>
<sequence length="201" mass="22100">MPHMRAVRPGDDAALSEICLRTADHGSDAAGIFDDDDIWGAIYVLPYAERHPDLSFVVADDDDRAIGYVVATPDTDAFEEWFRAEWWPRFAGRWPEPAPDDTSRQAGTLRYAYGRRPGAEPLAEAYPAHLHIDLLPGAQGQGWGRRLIDRVSEQLRASGITRLHLVASAANAGALAFYDRLGFERLPSSPGAQAFGIDLGR</sequence>
<dbReference type="RefSeq" id="WP_071918402.1">
    <property type="nucleotide sequence ID" value="NZ_CP018134.1"/>
</dbReference>
<dbReference type="Proteomes" id="UP001260188">
    <property type="component" value="Unassembled WGS sequence"/>
</dbReference>
<evidence type="ECO:0000256" key="2">
    <source>
        <dbReference type="ARBA" id="ARBA00023315"/>
    </source>
</evidence>
<accession>A0ABU1I4Q5</accession>
<dbReference type="InterPro" id="IPR016181">
    <property type="entry name" value="Acyl_CoA_acyltransferase"/>
</dbReference>
<keyword evidence="5" id="KW-1185">Reference proteome</keyword>
<dbReference type="Pfam" id="PF00583">
    <property type="entry name" value="Acetyltransf_1"/>
    <property type="match status" value="1"/>
</dbReference>